<dbReference type="Pfam" id="PF05277">
    <property type="entry name" value="DUF726"/>
    <property type="match status" value="3"/>
</dbReference>
<organism evidence="7">
    <name type="scientific">Pinguiococcus pyrenoidosus</name>
    <dbReference type="NCBI Taxonomy" id="172671"/>
    <lineage>
        <taxon>Eukaryota</taxon>
        <taxon>Sar</taxon>
        <taxon>Stramenopiles</taxon>
        <taxon>Ochrophyta</taxon>
        <taxon>Pinguiophyceae</taxon>
        <taxon>Pinguiochrysidales</taxon>
        <taxon>Pinguiochrysidaceae</taxon>
        <taxon>Pinguiococcus</taxon>
    </lineage>
</organism>
<evidence type="ECO:0000256" key="1">
    <source>
        <dbReference type="ARBA" id="ARBA00004141"/>
    </source>
</evidence>
<keyword evidence="3 6" id="KW-1133">Transmembrane helix</keyword>
<dbReference type="AlphaFoldDB" id="A0A7R9YE27"/>
<sequence length="968" mass="103287">MEDAKTLVCLAALCLPKTRKAADFLRALGIGLGLGSSGVLGAIPLLYDAEEVDVSMLERAESMAVGFRTGLTRERAVKGLVTILLLILRGPELAAALAQAENDAAQASSGMAARLRARLGREEPSKRQADSELLKMLRFDGRTSVLVRRLALLLRVRVAALCALEDLALRQLQQESRLLADAKARQEEGQGNEDDGERKTSSSRNQWMRAAKIGLVATAAGGILAITGGLAAPAIAAGLVGLGFAGTATLATSTTVAALLGTSGAGLGAWKMTNRTRGVKTFEFQGINTRKSTSYAAQKAAGTADSPSENPPDEDLKGMTVYICISGWLRTAGPHPQPEKAQASGVLFGEEHTDPAQSPDFFAPWGAEPPLMTPSTILDRFYNVVAPEKQQLVPFMLQRYEGQEEEIFDALEEKYGVHPRRLAPPPANPDFYVTGGDADVLHAVMMGCLARIRSQTQSTAAAAASPSAAGETGAGAAAAGAEAAATTTTATKTTTEEQEDPREDAPLGEQAQLLLYDAARPWESAHELVSRLSEATDGREAEVLDNQEVEEALQEISDKMEASTDEGEATAETTDASESAPVSPSEPTEMTEELQRALEQEMGEIDIEGSPRSEGGPSPQATSAGGVTTDETVAEEEVRNLPQDAKAVASEVSETSSSVWWWRKEVAHYGDQFTLIWEPALLHTLGQSFEALIREGISKGITHSLKYTVLNALLAAVAWPVQILSFLSSLDETWVVAVEKADEAGKILAEALMSGAHGDRPVVLVGFSVGGRVVASCLGELAAIASGKRANSSRRRAAEPAEASQKDGEEVEVDSLFEVIEEDKNLSKQEKQRRLRAATIVRDAVIIGAPVDTSKAKWAMRRSVVLGRLVNVYSTKDWILALLYRYKKWSVLALAGLQAVHLPSSSTLVGQATGTAESASSKRMPSIENFNVSDIVGGHDDYPDKMMAILQRIGIGDVKAEELQCNYF</sequence>
<evidence type="ECO:0008006" key="8">
    <source>
        <dbReference type="Google" id="ProtNLM"/>
    </source>
</evidence>
<accession>A0A7R9YE27</accession>
<gene>
    <name evidence="7" type="ORF">PPYR1160_LOCUS11025</name>
</gene>
<feature type="transmembrane region" description="Helical" evidence="6">
    <location>
        <begin position="30"/>
        <end position="47"/>
    </location>
</feature>
<dbReference type="PANTHER" id="PTHR17920:SF3">
    <property type="entry name" value="TRANSMEMBRANE AND COILED-COIL DOMAIN-CONTAINING PROTEIN 4"/>
    <property type="match status" value="1"/>
</dbReference>
<keyword evidence="4 6" id="KW-0472">Membrane</keyword>
<dbReference type="InterPro" id="IPR007941">
    <property type="entry name" value="DUF726"/>
</dbReference>
<evidence type="ECO:0000256" key="5">
    <source>
        <dbReference type="SAM" id="MobiDB-lite"/>
    </source>
</evidence>
<evidence type="ECO:0000256" key="6">
    <source>
        <dbReference type="SAM" id="Phobius"/>
    </source>
</evidence>
<feature type="compositionally biased region" description="Low complexity" evidence="5">
    <location>
        <begin position="470"/>
        <end position="493"/>
    </location>
</feature>
<keyword evidence="2 6" id="KW-0812">Transmembrane</keyword>
<dbReference type="GO" id="GO:0016020">
    <property type="term" value="C:membrane"/>
    <property type="evidence" value="ECO:0007669"/>
    <property type="project" value="UniProtKB-SubCell"/>
</dbReference>
<evidence type="ECO:0000256" key="4">
    <source>
        <dbReference type="ARBA" id="ARBA00023136"/>
    </source>
</evidence>
<dbReference type="PANTHER" id="PTHR17920">
    <property type="entry name" value="TRANSMEMBRANE AND COILED-COIL DOMAIN-CONTAINING PROTEIN 4 TMCO4"/>
    <property type="match status" value="1"/>
</dbReference>
<feature type="region of interest" description="Disordered" evidence="5">
    <location>
        <begin position="470"/>
        <end position="506"/>
    </location>
</feature>
<protein>
    <recommendedName>
        <fullName evidence="8">Transmembrane and coiled-coil domain-containing protein 4</fullName>
    </recommendedName>
</protein>
<feature type="region of interest" description="Disordered" evidence="5">
    <location>
        <begin position="607"/>
        <end position="645"/>
    </location>
</feature>
<evidence type="ECO:0000256" key="2">
    <source>
        <dbReference type="ARBA" id="ARBA00022692"/>
    </source>
</evidence>
<name>A0A7R9YE27_9STRA</name>
<feature type="compositionally biased region" description="Low complexity" evidence="5">
    <location>
        <begin position="570"/>
        <end position="587"/>
    </location>
</feature>
<feature type="transmembrane region" description="Helical" evidence="6">
    <location>
        <begin position="213"/>
        <end position="236"/>
    </location>
</feature>
<proteinExistence type="predicted"/>
<feature type="region of interest" description="Disordered" evidence="5">
    <location>
        <begin position="558"/>
        <end position="594"/>
    </location>
</feature>
<dbReference type="EMBL" id="HBEA01014411">
    <property type="protein sequence ID" value="CAD8261523.1"/>
    <property type="molecule type" value="Transcribed_RNA"/>
</dbReference>
<comment type="subcellular location">
    <subcellularLocation>
        <location evidence="1">Membrane</location>
        <topology evidence="1">Multi-pass membrane protein</topology>
    </subcellularLocation>
</comment>
<evidence type="ECO:0000313" key="7">
    <source>
        <dbReference type="EMBL" id="CAD8261523.1"/>
    </source>
</evidence>
<evidence type="ECO:0000256" key="3">
    <source>
        <dbReference type="ARBA" id="ARBA00022989"/>
    </source>
</evidence>
<feature type="region of interest" description="Disordered" evidence="5">
    <location>
        <begin position="183"/>
        <end position="204"/>
    </location>
</feature>
<reference evidence="7" key="1">
    <citation type="submission" date="2021-01" db="EMBL/GenBank/DDBJ databases">
        <authorList>
            <person name="Corre E."/>
            <person name="Pelletier E."/>
            <person name="Niang G."/>
            <person name="Scheremetjew M."/>
            <person name="Finn R."/>
            <person name="Kale V."/>
            <person name="Holt S."/>
            <person name="Cochrane G."/>
            <person name="Meng A."/>
            <person name="Brown T."/>
            <person name="Cohen L."/>
        </authorList>
    </citation>
    <scope>NUCLEOTIDE SEQUENCE</scope>
    <source>
        <strain evidence="7">CCMP2078</strain>
    </source>
</reference>